<keyword evidence="5 6" id="KW-0472">Membrane</keyword>
<comment type="similarity">
    <text evidence="2 6">Belongs to the SURF1 family.</text>
</comment>
<keyword evidence="8" id="KW-1185">Reference proteome</keyword>
<dbReference type="PANTHER" id="PTHR23427:SF2">
    <property type="entry name" value="SURFEIT LOCUS PROTEIN 1"/>
    <property type="match status" value="1"/>
</dbReference>
<evidence type="ECO:0000256" key="3">
    <source>
        <dbReference type="ARBA" id="ARBA00022692"/>
    </source>
</evidence>
<evidence type="ECO:0000256" key="5">
    <source>
        <dbReference type="ARBA" id="ARBA00023136"/>
    </source>
</evidence>
<dbReference type="PROSITE" id="PS50895">
    <property type="entry name" value="SURF1"/>
    <property type="match status" value="1"/>
</dbReference>
<keyword evidence="3 6" id="KW-0812">Transmembrane</keyword>
<dbReference type="PANTHER" id="PTHR23427">
    <property type="entry name" value="SURFEIT LOCUS PROTEIN"/>
    <property type="match status" value="1"/>
</dbReference>
<dbReference type="InterPro" id="IPR045214">
    <property type="entry name" value="Surf1/Surf4"/>
</dbReference>
<proteinExistence type="inferred from homology"/>
<dbReference type="EMBL" id="FZPA01000001">
    <property type="protein sequence ID" value="SNS28343.1"/>
    <property type="molecule type" value="Genomic_DNA"/>
</dbReference>
<evidence type="ECO:0000313" key="7">
    <source>
        <dbReference type="EMBL" id="SNS28343.1"/>
    </source>
</evidence>
<evidence type="ECO:0000313" key="8">
    <source>
        <dbReference type="Proteomes" id="UP000198339"/>
    </source>
</evidence>
<evidence type="ECO:0000256" key="2">
    <source>
        <dbReference type="ARBA" id="ARBA00007165"/>
    </source>
</evidence>
<accession>A0A239D9L3</accession>
<gene>
    <name evidence="7" type="ORF">SAMN06295955_101136</name>
</gene>
<feature type="transmembrane region" description="Helical" evidence="6">
    <location>
        <begin position="201"/>
        <end position="222"/>
    </location>
</feature>
<dbReference type="Proteomes" id="UP000198339">
    <property type="component" value="Unassembled WGS sequence"/>
</dbReference>
<evidence type="ECO:0000256" key="1">
    <source>
        <dbReference type="ARBA" id="ARBA00004370"/>
    </source>
</evidence>
<dbReference type="OrthoDB" id="6079986at2"/>
<evidence type="ECO:0000256" key="6">
    <source>
        <dbReference type="RuleBase" id="RU363076"/>
    </source>
</evidence>
<protein>
    <recommendedName>
        <fullName evidence="6">SURF1-like protein</fullName>
    </recommendedName>
</protein>
<evidence type="ECO:0000256" key="4">
    <source>
        <dbReference type="ARBA" id="ARBA00022989"/>
    </source>
</evidence>
<dbReference type="AlphaFoldDB" id="A0A239D9L3"/>
<comment type="caution">
    <text evidence="6">Lacks conserved residue(s) required for the propagation of feature annotation.</text>
</comment>
<dbReference type="Pfam" id="PF02104">
    <property type="entry name" value="SURF1"/>
    <property type="match status" value="1"/>
</dbReference>
<dbReference type="RefSeq" id="WP_089214073.1">
    <property type="nucleotide sequence ID" value="NZ_FZPA01000001.1"/>
</dbReference>
<keyword evidence="6" id="KW-1003">Cell membrane</keyword>
<reference evidence="7 8" key="1">
    <citation type="submission" date="2017-06" db="EMBL/GenBank/DDBJ databases">
        <authorList>
            <person name="Kim H.J."/>
            <person name="Triplett B.A."/>
        </authorList>
    </citation>
    <scope>NUCLEOTIDE SEQUENCE [LARGE SCALE GENOMIC DNA]</scope>
    <source>
        <strain evidence="7 8">DS15</strain>
    </source>
</reference>
<organism evidence="7 8">
    <name type="scientific">Sphingopyxis indica</name>
    <dbReference type="NCBI Taxonomy" id="436663"/>
    <lineage>
        <taxon>Bacteria</taxon>
        <taxon>Pseudomonadati</taxon>
        <taxon>Pseudomonadota</taxon>
        <taxon>Alphaproteobacteria</taxon>
        <taxon>Sphingomonadales</taxon>
        <taxon>Sphingomonadaceae</taxon>
        <taxon>Sphingopyxis</taxon>
    </lineage>
</organism>
<sequence length="233" mass="25417">MKRALLTTLALLFAAGFVALGVWQVERRAWKHDLIAAVDARIHAAPVAAPGPAAWPKISAEKDAYRRIRATGRFRHDKSVLVKAVTDLGGGYWLLTPLETPAFTLFVNRGFVPQDKRNAVSRPEGSVTVTGLLRISEPGGAFLRANDPGAGRWYSRDVAAIAEAEGLGRVAPYFIDSDAAPQAKGYPVGGLTVVHFPDNHLVYALTWFALALLCLFFAWRLWRQAPLRSNMGG</sequence>
<dbReference type="GO" id="GO:0005886">
    <property type="term" value="C:plasma membrane"/>
    <property type="evidence" value="ECO:0007669"/>
    <property type="project" value="UniProtKB-SubCell"/>
</dbReference>
<name>A0A239D9L3_9SPHN</name>
<dbReference type="InterPro" id="IPR002994">
    <property type="entry name" value="Surf1/Shy1"/>
</dbReference>
<comment type="subcellular location">
    <subcellularLocation>
        <location evidence="6">Cell membrane</location>
        <topology evidence="6">Multi-pass membrane protein</topology>
    </subcellularLocation>
    <subcellularLocation>
        <location evidence="1">Membrane</location>
    </subcellularLocation>
</comment>
<keyword evidence="4 6" id="KW-1133">Transmembrane helix</keyword>
<dbReference type="CDD" id="cd06662">
    <property type="entry name" value="SURF1"/>
    <property type="match status" value="1"/>
</dbReference>